<comment type="similarity">
    <text evidence="1">Belongs to the bacterial solute-binding protein 3 family.</text>
</comment>
<evidence type="ECO:0000256" key="2">
    <source>
        <dbReference type="SAM" id="SignalP"/>
    </source>
</evidence>
<accession>A0ABN1LF02</accession>
<proteinExistence type="inferred from homology"/>
<protein>
    <recommendedName>
        <fullName evidence="5">Solute-binding protein family 3/N-terminal domain-containing protein</fullName>
    </recommendedName>
</protein>
<organism evidence="3 4">
    <name type="scientific">Aliiglaciecola litoralis</name>
    <dbReference type="NCBI Taxonomy" id="582857"/>
    <lineage>
        <taxon>Bacteria</taxon>
        <taxon>Pseudomonadati</taxon>
        <taxon>Pseudomonadota</taxon>
        <taxon>Gammaproteobacteria</taxon>
        <taxon>Alteromonadales</taxon>
        <taxon>Alteromonadaceae</taxon>
        <taxon>Aliiglaciecola</taxon>
    </lineage>
</organism>
<name>A0ABN1LF02_9ALTE</name>
<gene>
    <name evidence="3" type="ORF">GCM10009114_12540</name>
</gene>
<reference evidence="3 4" key="1">
    <citation type="journal article" date="2019" name="Int. J. Syst. Evol. Microbiol.">
        <title>The Global Catalogue of Microorganisms (GCM) 10K type strain sequencing project: providing services to taxonomists for standard genome sequencing and annotation.</title>
        <authorList>
            <consortium name="The Broad Institute Genomics Platform"/>
            <consortium name="The Broad Institute Genome Sequencing Center for Infectious Disease"/>
            <person name="Wu L."/>
            <person name="Ma J."/>
        </authorList>
    </citation>
    <scope>NUCLEOTIDE SEQUENCE [LARGE SCALE GENOMIC DNA]</scope>
    <source>
        <strain evidence="3 4">JCM 15896</strain>
    </source>
</reference>
<dbReference type="Proteomes" id="UP001500359">
    <property type="component" value="Unassembled WGS sequence"/>
</dbReference>
<evidence type="ECO:0000313" key="3">
    <source>
        <dbReference type="EMBL" id="GAA0854946.1"/>
    </source>
</evidence>
<dbReference type="SUPFAM" id="SSF53850">
    <property type="entry name" value="Periplasmic binding protein-like II"/>
    <property type="match status" value="1"/>
</dbReference>
<evidence type="ECO:0000313" key="4">
    <source>
        <dbReference type="Proteomes" id="UP001500359"/>
    </source>
</evidence>
<dbReference type="PANTHER" id="PTHR35936">
    <property type="entry name" value="MEMBRANE-BOUND LYTIC MUREIN TRANSGLYCOSYLASE F"/>
    <property type="match status" value="1"/>
</dbReference>
<feature type="signal peptide" evidence="2">
    <location>
        <begin position="1"/>
        <end position="21"/>
    </location>
</feature>
<evidence type="ECO:0000256" key="1">
    <source>
        <dbReference type="ARBA" id="ARBA00010333"/>
    </source>
</evidence>
<keyword evidence="2" id="KW-0732">Signal</keyword>
<dbReference type="RefSeq" id="WP_343857677.1">
    <property type="nucleotide sequence ID" value="NZ_BAAAFD010000002.1"/>
</dbReference>
<sequence>MIKILAYYCVLLTTLLGTAHAESTQLPAKITIATDEWCPYICDVTSDKPGYLVEVSKRVFRKLGTEPVFYPLGWQKSVDLVEKSQAQAIIAASITNHGKTILSKELIAIDRTVLVVRKDQLFDNDQVFNTLESLILGVIANYTYDLNGPLDQYIAKRKSKNDRLVILNHYASVKALLVMLNRGSIDVFPENYFVAHYMASSMGVMDKVNMHSIDRHDHLYMAFSPDELGHTLRDAFDREVRLLKDSGALTSIMLSYGIEEHLTSHSDAPKLQTHKE</sequence>
<dbReference type="EMBL" id="BAAAFD010000002">
    <property type="protein sequence ID" value="GAA0854946.1"/>
    <property type="molecule type" value="Genomic_DNA"/>
</dbReference>
<dbReference type="Gene3D" id="3.40.190.10">
    <property type="entry name" value="Periplasmic binding protein-like II"/>
    <property type="match status" value="2"/>
</dbReference>
<dbReference type="PANTHER" id="PTHR35936:SF35">
    <property type="entry name" value="L-CYSTINE-BINDING PROTEIN TCYJ"/>
    <property type="match status" value="1"/>
</dbReference>
<evidence type="ECO:0008006" key="5">
    <source>
        <dbReference type="Google" id="ProtNLM"/>
    </source>
</evidence>
<feature type="chain" id="PRO_5045591606" description="Solute-binding protein family 3/N-terminal domain-containing protein" evidence="2">
    <location>
        <begin position="22"/>
        <end position="276"/>
    </location>
</feature>
<keyword evidence="4" id="KW-1185">Reference proteome</keyword>
<comment type="caution">
    <text evidence="3">The sequence shown here is derived from an EMBL/GenBank/DDBJ whole genome shotgun (WGS) entry which is preliminary data.</text>
</comment>